<reference evidence="4" key="2">
    <citation type="submission" date="2020-09" db="EMBL/GenBank/DDBJ databases">
        <authorList>
            <person name="Sun Q."/>
            <person name="Zhou Y."/>
        </authorList>
    </citation>
    <scope>NUCLEOTIDE SEQUENCE</scope>
    <source>
        <strain evidence="4">CGMCC 1.12919</strain>
    </source>
</reference>
<dbReference type="GO" id="GO:0016705">
    <property type="term" value="F:oxidoreductase activity, acting on paired donors, with incorporation or reduction of molecular oxygen"/>
    <property type="evidence" value="ECO:0007669"/>
    <property type="project" value="InterPro"/>
</dbReference>
<dbReference type="RefSeq" id="WP_188609504.1">
    <property type="nucleotide sequence ID" value="NZ_BMGG01000004.1"/>
</dbReference>
<dbReference type="PANTHER" id="PTHR30137">
    <property type="entry name" value="LUCIFERASE-LIKE MONOOXYGENASE"/>
    <property type="match status" value="1"/>
</dbReference>
<feature type="domain" description="Luciferase-like" evidence="3">
    <location>
        <begin position="1"/>
        <end position="313"/>
    </location>
</feature>
<keyword evidence="1" id="KW-0560">Oxidoreductase</keyword>
<sequence>MHVGYATTFQNPLRARTDQEVWDSEVYFSGLADDLGFDSIWSTEHHFTDYEMIPNPLQFLSFMAARTTRARLGTMVVVLPWHDPVRVAEEIAVLENLSHGRTILGIGRGLATTEFTGFRIDMNESRDRFVESAETVLAALEDGYIEAGTRHYQIPRRDLRPAPIRSFVGRTFGAGGSPETMPILARLGVGLLLVPTKNWDELYANFDQYKLAWRQHHPDRMLPKPILDQFVFVDEDPARAKAMAEKYISVYFNEVLKHYNMGGDHFAKTKGYERYAKFSEAVQKSASAVVHGFMDMQAWGTPAQVIEKLTAARAKLDYDALVLHFAYGGMADADAERSMRLFADAVLPTLRSWGPDAFAVEAESPRRRAAAR</sequence>
<dbReference type="SUPFAM" id="SSF51679">
    <property type="entry name" value="Bacterial luciferase-like"/>
    <property type="match status" value="1"/>
</dbReference>
<dbReference type="GO" id="GO:0004497">
    <property type="term" value="F:monooxygenase activity"/>
    <property type="evidence" value="ECO:0007669"/>
    <property type="project" value="UniProtKB-KW"/>
</dbReference>
<protein>
    <submittedName>
        <fullName evidence="4">Luciferase</fullName>
    </submittedName>
</protein>
<keyword evidence="5" id="KW-1185">Reference proteome</keyword>
<dbReference type="EMBL" id="BMGG01000004">
    <property type="protein sequence ID" value="GGC65513.1"/>
    <property type="molecule type" value="Genomic_DNA"/>
</dbReference>
<evidence type="ECO:0000313" key="4">
    <source>
        <dbReference type="EMBL" id="GGC65513.1"/>
    </source>
</evidence>
<dbReference type="InterPro" id="IPR036661">
    <property type="entry name" value="Luciferase-like_sf"/>
</dbReference>
<evidence type="ECO:0000313" key="5">
    <source>
        <dbReference type="Proteomes" id="UP000637002"/>
    </source>
</evidence>
<accession>A0A916XE86</accession>
<evidence type="ECO:0000256" key="2">
    <source>
        <dbReference type="ARBA" id="ARBA00023033"/>
    </source>
</evidence>
<dbReference type="Proteomes" id="UP000637002">
    <property type="component" value="Unassembled WGS sequence"/>
</dbReference>
<dbReference type="PANTHER" id="PTHR30137:SF8">
    <property type="entry name" value="BLR5498 PROTEIN"/>
    <property type="match status" value="1"/>
</dbReference>
<dbReference type="InterPro" id="IPR011251">
    <property type="entry name" value="Luciferase-like_dom"/>
</dbReference>
<evidence type="ECO:0000256" key="1">
    <source>
        <dbReference type="ARBA" id="ARBA00023002"/>
    </source>
</evidence>
<keyword evidence="2" id="KW-0503">Monooxygenase</keyword>
<organism evidence="4 5">
    <name type="scientific">Chelatococcus reniformis</name>
    <dbReference type="NCBI Taxonomy" id="1494448"/>
    <lineage>
        <taxon>Bacteria</taxon>
        <taxon>Pseudomonadati</taxon>
        <taxon>Pseudomonadota</taxon>
        <taxon>Alphaproteobacteria</taxon>
        <taxon>Hyphomicrobiales</taxon>
        <taxon>Chelatococcaceae</taxon>
        <taxon>Chelatococcus</taxon>
    </lineage>
</organism>
<dbReference type="GO" id="GO:0005829">
    <property type="term" value="C:cytosol"/>
    <property type="evidence" value="ECO:0007669"/>
    <property type="project" value="TreeGrafter"/>
</dbReference>
<name>A0A916XE86_9HYPH</name>
<evidence type="ECO:0000259" key="3">
    <source>
        <dbReference type="Pfam" id="PF00296"/>
    </source>
</evidence>
<gene>
    <name evidence="4" type="ORF">GCM10010994_25130</name>
</gene>
<dbReference type="Gene3D" id="3.20.20.30">
    <property type="entry name" value="Luciferase-like domain"/>
    <property type="match status" value="1"/>
</dbReference>
<reference evidence="4" key="1">
    <citation type="journal article" date="2014" name="Int. J. Syst. Evol. Microbiol.">
        <title>Complete genome sequence of Corynebacterium casei LMG S-19264T (=DSM 44701T), isolated from a smear-ripened cheese.</title>
        <authorList>
            <consortium name="US DOE Joint Genome Institute (JGI-PGF)"/>
            <person name="Walter F."/>
            <person name="Albersmeier A."/>
            <person name="Kalinowski J."/>
            <person name="Ruckert C."/>
        </authorList>
    </citation>
    <scope>NUCLEOTIDE SEQUENCE</scope>
    <source>
        <strain evidence="4">CGMCC 1.12919</strain>
    </source>
</reference>
<dbReference type="InterPro" id="IPR050766">
    <property type="entry name" value="Bact_Lucif_Oxidored"/>
</dbReference>
<dbReference type="Pfam" id="PF00296">
    <property type="entry name" value="Bac_luciferase"/>
    <property type="match status" value="1"/>
</dbReference>
<comment type="caution">
    <text evidence="4">The sequence shown here is derived from an EMBL/GenBank/DDBJ whole genome shotgun (WGS) entry which is preliminary data.</text>
</comment>
<proteinExistence type="predicted"/>
<dbReference type="AlphaFoldDB" id="A0A916XE86"/>